<dbReference type="InterPro" id="IPR011010">
    <property type="entry name" value="DNA_brk_join_enz"/>
</dbReference>
<feature type="domain" description="Tyr recombinase" evidence="3">
    <location>
        <begin position="171"/>
        <end position="377"/>
    </location>
</feature>
<protein>
    <recommendedName>
        <fullName evidence="3">Tyr recombinase domain-containing protein</fullName>
    </recommendedName>
</protein>
<keyword evidence="1" id="KW-0238">DNA-binding</keyword>
<gene>
    <name evidence="4" type="ORF">EWH08_12425</name>
</gene>
<dbReference type="GO" id="GO:0003677">
    <property type="term" value="F:DNA binding"/>
    <property type="evidence" value="ECO:0007669"/>
    <property type="project" value="UniProtKB-KW"/>
</dbReference>
<sequence length="385" mass="44332">MHVERIGPVSLTGVAGSPFYYARYRKNGRQVVKSLKTQDVHDARRKVEAIAEQLGHRKVKERVDFSFRRFALDTIEADRKKVQRGERAATLVKDSEWILKKYLTERIGAVDIRKVDYQRMQEVVDELTDLELKSTSIKRIMVLVSKTLKTAVRAGVLSHVPMMPEISLKHRTRGWFSEQEYDRLLQACRDHEKAKTKVRSQTVGSELRRFIQFMVETFMRPSDVKLLRHRHVEIVRTNRTQYLRISTDFSKTVATPIISMPGAIDVYEEILKEQKANGFGGPDDFLFLPRYTGRKFAFELLRRQFRVVVESAGLSVSATGEARTIYSLRHTAIMSRLISGDAIDLLTLARNARTSVEMIDRFYAKHLTAEMNVEQLHGAKLAFAD</sequence>
<dbReference type="InterPro" id="IPR013762">
    <property type="entry name" value="Integrase-like_cat_sf"/>
</dbReference>
<dbReference type="EMBL" id="SEOM01000003">
    <property type="protein sequence ID" value="RYM02090.1"/>
    <property type="molecule type" value="Genomic_DNA"/>
</dbReference>
<evidence type="ECO:0000259" key="3">
    <source>
        <dbReference type="PROSITE" id="PS51898"/>
    </source>
</evidence>
<dbReference type="Gene3D" id="1.10.443.10">
    <property type="entry name" value="Intergrase catalytic core"/>
    <property type="match status" value="1"/>
</dbReference>
<dbReference type="RefSeq" id="WP_129965447.1">
    <property type="nucleotide sequence ID" value="NZ_JACBZE010000003.1"/>
</dbReference>
<dbReference type="InterPro" id="IPR010998">
    <property type="entry name" value="Integrase_recombinase_N"/>
</dbReference>
<evidence type="ECO:0000313" key="5">
    <source>
        <dbReference type="Proteomes" id="UP000292734"/>
    </source>
</evidence>
<organism evidence="4 5">
    <name type="scientific">Sphingobium indicum</name>
    <dbReference type="NCBI Taxonomy" id="332055"/>
    <lineage>
        <taxon>Bacteria</taxon>
        <taxon>Pseudomonadati</taxon>
        <taxon>Pseudomonadota</taxon>
        <taxon>Alphaproteobacteria</taxon>
        <taxon>Sphingomonadales</taxon>
        <taxon>Sphingomonadaceae</taxon>
        <taxon>Sphingobium</taxon>
    </lineage>
</organism>
<accession>A0A4Q4J8S9</accession>
<dbReference type="Proteomes" id="UP000292734">
    <property type="component" value="Unassembled WGS sequence"/>
</dbReference>
<name>A0A4Q4J8S9_9SPHN</name>
<dbReference type="InterPro" id="IPR002104">
    <property type="entry name" value="Integrase_catalytic"/>
</dbReference>
<dbReference type="AlphaFoldDB" id="A0A4Q4J8S9"/>
<keyword evidence="2" id="KW-0233">DNA recombination</keyword>
<dbReference type="Gene3D" id="1.10.150.130">
    <property type="match status" value="1"/>
</dbReference>
<evidence type="ECO:0000313" key="4">
    <source>
        <dbReference type="EMBL" id="RYM02090.1"/>
    </source>
</evidence>
<evidence type="ECO:0000256" key="1">
    <source>
        <dbReference type="ARBA" id="ARBA00023125"/>
    </source>
</evidence>
<reference evidence="4 5" key="1">
    <citation type="submission" date="2019-02" db="EMBL/GenBank/DDBJ databases">
        <authorList>
            <person name="Feng G."/>
        </authorList>
    </citation>
    <scope>NUCLEOTIDE SEQUENCE [LARGE SCALE GENOMIC DNA]</scope>
    <source>
        <strain evidence="4 5">DSM 26779</strain>
    </source>
</reference>
<proteinExistence type="predicted"/>
<dbReference type="GO" id="GO:0015074">
    <property type="term" value="P:DNA integration"/>
    <property type="evidence" value="ECO:0007669"/>
    <property type="project" value="InterPro"/>
</dbReference>
<dbReference type="SUPFAM" id="SSF56349">
    <property type="entry name" value="DNA breaking-rejoining enzymes"/>
    <property type="match status" value="1"/>
</dbReference>
<comment type="caution">
    <text evidence="4">The sequence shown here is derived from an EMBL/GenBank/DDBJ whole genome shotgun (WGS) entry which is preliminary data.</text>
</comment>
<evidence type="ECO:0000256" key="2">
    <source>
        <dbReference type="ARBA" id="ARBA00023172"/>
    </source>
</evidence>
<dbReference type="GO" id="GO:0006310">
    <property type="term" value="P:DNA recombination"/>
    <property type="evidence" value="ECO:0007669"/>
    <property type="project" value="UniProtKB-KW"/>
</dbReference>
<dbReference type="PROSITE" id="PS51898">
    <property type="entry name" value="TYR_RECOMBINASE"/>
    <property type="match status" value="1"/>
</dbReference>